<evidence type="ECO:0000313" key="5">
    <source>
        <dbReference type="EMBL" id="TNV87853.1"/>
    </source>
</evidence>
<dbReference type="Proteomes" id="UP000785679">
    <property type="component" value="Unassembled WGS sequence"/>
</dbReference>
<gene>
    <name evidence="5" type="ORF">FGO68_gene5771</name>
</gene>
<evidence type="ECO:0000256" key="3">
    <source>
        <dbReference type="SAM" id="Phobius"/>
    </source>
</evidence>
<dbReference type="SUPFAM" id="SSF48403">
    <property type="entry name" value="Ankyrin repeat"/>
    <property type="match status" value="1"/>
</dbReference>
<keyword evidence="3" id="KW-1133">Transmembrane helix</keyword>
<dbReference type="PANTHER" id="PTHR31600">
    <property type="entry name" value="TINY MACROCYSTS PROTEIN B-RELATED"/>
    <property type="match status" value="1"/>
</dbReference>
<feature type="transmembrane region" description="Helical" evidence="3">
    <location>
        <begin position="917"/>
        <end position="940"/>
    </location>
</feature>
<dbReference type="SUPFAM" id="SSF55785">
    <property type="entry name" value="PYP-like sensor domain (PAS domain)"/>
    <property type="match status" value="1"/>
</dbReference>
<comment type="caution">
    <text evidence="5">The sequence shown here is derived from an EMBL/GenBank/DDBJ whole genome shotgun (WGS) entry which is preliminary data.</text>
</comment>
<evidence type="ECO:0000313" key="6">
    <source>
        <dbReference type="Proteomes" id="UP000785679"/>
    </source>
</evidence>
<dbReference type="GO" id="GO:0006355">
    <property type="term" value="P:regulation of DNA-templated transcription"/>
    <property type="evidence" value="ECO:0007669"/>
    <property type="project" value="InterPro"/>
</dbReference>
<feature type="domain" description="PAS" evidence="4">
    <location>
        <begin position="350"/>
        <end position="415"/>
    </location>
</feature>
<dbReference type="Pfam" id="PF00989">
    <property type="entry name" value="PAS"/>
    <property type="match status" value="1"/>
</dbReference>
<dbReference type="InterPro" id="IPR013767">
    <property type="entry name" value="PAS_fold"/>
</dbReference>
<keyword evidence="3" id="KW-0812">Transmembrane</keyword>
<dbReference type="InterPro" id="IPR036770">
    <property type="entry name" value="Ankyrin_rpt-contain_sf"/>
</dbReference>
<dbReference type="SMART" id="SM00248">
    <property type="entry name" value="ANK"/>
    <property type="match status" value="3"/>
</dbReference>
<evidence type="ECO:0000259" key="4">
    <source>
        <dbReference type="PROSITE" id="PS50112"/>
    </source>
</evidence>
<dbReference type="OrthoDB" id="312072at2759"/>
<dbReference type="Gene3D" id="3.30.450.20">
    <property type="entry name" value="PAS domain"/>
    <property type="match status" value="1"/>
</dbReference>
<evidence type="ECO:0000256" key="1">
    <source>
        <dbReference type="PROSITE-ProRule" id="PRU00023"/>
    </source>
</evidence>
<dbReference type="InterPro" id="IPR000014">
    <property type="entry name" value="PAS"/>
</dbReference>
<accession>A0A8J8P6I8</accession>
<keyword evidence="6" id="KW-1185">Reference proteome</keyword>
<feature type="region of interest" description="Disordered" evidence="2">
    <location>
        <begin position="1178"/>
        <end position="1245"/>
    </location>
</feature>
<feature type="compositionally biased region" description="Basic residues" evidence="2">
    <location>
        <begin position="1181"/>
        <end position="1190"/>
    </location>
</feature>
<dbReference type="PROSITE" id="PS50112">
    <property type="entry name" value="PAS"/>
    <property type="match status" value="1"/>
</dbReference>
<dbReference type="Gene3D" id="1.25.40.20">
    <property type="entry name" value="Ankyrin repeat-containing domain"/>
    <property type="match status" value="2"/>
</dbReference>
<proteinExistence type="predicted"/>
<keyword evidence="1" id="KW-0040">ANK repeat</keyword>
<reference evidence="5" key="1">
    <citation type="submission" date="2019-06" db="EMBL/GenBank/DDBJ databases">
        <authorList>
            <person name="Zheng W."/>
        </authorList>
    </citation>
    <scope>NUCLEOTIDE SEQUENCE</scope>
    <source>
        <strain evidence="5">QDHG01</strain>
    </source>
</reference>
<feature type="repeat" description="ANK" evidence="1">
    <location>
        <begin position="1597"/>
        <end position="1629"/>
    </location>
</feature>
<feature type="compositionally biased region" description="Basic and acidic residues" evidence="2">
    <location>
        <begin position="1214"/>
        <end position="1245"/>
    </location>
</feature>
<dbReference type="EMBL" id="RRYP01000190">
    <property type="protein sequence ID" value="TNV87853.1"/>
    <property type="molecule type" value="Genomic_DNA"/>
</dbReference>
<keyword evidence="3" id="KW-0472">Membrane</keyword>
<feature type="transmembrane region" description="Helical" evidence="3">
    <location>
        <begin position="1764"/>
        <end position="1783"/>
    </location>
</feature>
<dbReference type="Pfam" id="PF25474">
    <property type="entry name" value="TPR_TmcB"/>
    <property type="match status" value="1"/>
</dbReference>
<feature type="transmembrane region" description="Helical" evidence="3">
    <location>
        <begin position="690"/>
        <end position="713"/>
    </location>
</feature>
<dbReference type="InterPro" id="IPR057352">
    <property type="entry name" value="TPR_TmcB/C"/>
</dbReference>
<sequence length="1826" mass="210674">MMDLALSTSQNLQTVSGGAINIVQEQSLSPEKPAGRRQFPEVFIQESNSKQMPIDRRGSIFRQPSYYPQPASASMTGQSLGFGSILQGGGIWENFNDNDYEMKRIDKYTMNQILRRRRSDFYQKLSSVDDSILENDKVLKNRYKQLTIIIKDAIEKYPTSIELRRINAFIQKAKLKNEFKAIFEMMNCELCNPSIYERFIIFREKIEVEQCLVMQHQKNILRVGTLDVTQVFNYEKLFQKYQLYEYLTAFAALQFWKELLEKNINAAVLQERGSDISKNYEIIQNISERLQEIYPNEIKFLYRYGIFLLKIIHNEYDSLECFRKAQTTYVGKDNKKGAQMPVNEQTIFGENTAAGIVVISATSSKIGTIIHCNEEVESVLGFQKRDIIGSNVTVLIPRPIAKVHDRLIQRYFETAKPTVIEIKRYLLANSRDGYLKEIELIVKVFPQVNEQIVFIGFISRHDRFDDMEQVKPEFEKLDKQYIITDVEGNITNITEGLKLDIGLHSKFFQYSDSMFQQMFNIQQICPEIFENDQNVQELIEGEGRQLAFDTRNILNNIELEQLNADDIEDIRENLGLYKVYVQLKKVAVSTYCQFHIYRIILLARYKDWDSLNQGHPISNYVLTSAEGETNQFGQQVRQLSLGSGGSNGHADNNSMSSVSSSQSQGFTFNRVIKDFKKALSERKTPQNLIMLNRIIILVLFIIVILSSVQYALLRDDTTKIESQNLDNLMSETRQLKLIQLSSNLRSYVNIANGLEFDRYEGTSLQAIDRFEYLGRLIQSQAVDLQEVHEYLTQRRGNGRKESSSSQISHFEYEKIKLFRLDENNQVTEFEQPFRVAFQIFLNQIQALNETDRSTLTLPNDLLEKPPINNYQLAFKQVTTYEQKAAYFLIINGLRSLRTKSAEATQLMRRTYEEDSSVMTFLTIMLIAIFMSCFAFGTVLYQVWVIERNKAKILSLYALLSMTEISQVYQACEQFMDRLNQGSVIMHLSFQRKCVKELEDCKLELAQLTSQLVKQDTAPQDYFISDDPQSTASLARHKKISIEPPEDRQKQKRLNDLKMHIVNLQSRKANFYGNEIYKEMINNTQEVMKVLVEAEEQEKENFKVMRITQKRMLVSNSKKIDQQKKVVKVKGTSNADLLQPTAIFAEQSRVKRIEKNVSESVKGGKAELIREHREKILNNQRQHNRNGHGHQGRQDESASSDNIKIPVKGKHQGKRLLDASKKSKSNDNARDSEDETNSRSDHTRYINESHAYLNDQHDEPNGYEENEHQIHHLSYEQEGVIKNEELEERKRYFFLTIKTQNWGKLGINLFVAALFIAYFVQVISYHTYFQNQLKQLQDEIPTLFNRFKLSKLSYSLIRERIIFNNSLSSFEDEHLDILLNEESIINERAINNLKSNHPSITTAIMELTQLTDTELFCYKIVGSVDATLAETVDKEILATSANVKPYQTQIETIVLAQRYALIGNITGLKMLQQKNVDLNSINYDKRTPLHFAAKGGQLETVKYLLSIGVSLNPEDRWKATPMNYARKSSQALLEFFITQKANEGPEQGEFLALSSVYKDNEPSDNELRAFYAAYFNDVQSMQNLKYQNILNIASFDKDGRSPLSVAASQGNLEAVKYLIANKANLSIRDARNTNSLQDAVREKRTDVVKYLEAAISETVIEGYCSDFADGILRKGLQQAVGSFHKRFADLQIKISAASSYQMLLNLLNPTSVTAAQIQILDPYYLVDSLMVYFSYQELYSSQVVERLVTTVKSTYTQHISDYDSVIQILFLIFLGVQIFTIMLFRGKLIDTMQEDIFQSRGILNLIPDSFFLKNKDKVEKIIRKLKD</sequence>
<dbReference type="InterPro" id="IPR035965">
    <property type="entry name" value="PAS-like_dom_sf"/>
</dbReference>
<dbReference type="CDD" id="cd00130">
    <property type="entry name" value="PAS"/>
    <property type="match status" value="1"/>
</dbReference>
<organism evidence="5 6">
    <name type="scientific">Halteria grandinella</name>
    <dbReference type="NCBI Taxonomy" id="5974"/>
    <lineage>
        <taxon>Eukaryota</taxon>
        <taxon>Sar</taxon>
        <taxon>Alveolata</taxon>
        <taxon>Ciliophora</taxon>
        <taxon>Intramacronucleata</taxon>
        <taxon>Spirotrichea</taxon>
        <taxon>Stichotrichia</taxon>
        <taxon>Sporadotrichida</taxon>
        <taxon>Halteriidae</taxon>
        <taxon>Halteria</taxon>
    </lineage>
</organism>
<dbReference type="NCBIfam" id="TIGR00229">
    <property type="entry name" value="sensory_box"/>
    <property type="match status" value="1"/>
</dbReference>
<dbReference type="PANTHER" id="PTHR31600:SF2">
    <property type="entry name" value="GAMETE ENRICHED GENE 10 PROTEIN-RELATED"/>
    <property type="match status" value="1"/>
</dbReference>
<dbReference type="InterPro" id="IPR002110">
    <property type="entry name" value="Ankyrin_rpt"/>
</dbReference>
<evidence type="ECO:0000256" key="2">
    <source>
        <dbReference type="SAM" id="MobiDB-lite"/>
    </source>
</evidence>
<name>A0A8J8P6I8_HALGN</name>
<dbReference type="PROSITE" id="PS50297">
    <property type="entry name" value="ANK_REP_REGION"/>
    <property type="match status" value="2"/>
</dbReference>
<dbReference type="Pfam" id="PF12796">
    <property type="entry name" value="Ank_2"/>
    <property type="match status" value="2"/>
</dbReference>
<protein>
    <recommendedName>
        <fullName evidence="4">PAS domain-containing protein</fullName>
    </recommendedName>
</protein>
<dbReference type="InterPro" id="IPR052994">
    <property type="entry name" value="Tiny_macrocysts_regulators"/>
</dbReference>
<feature type="repeat" description="ANK" evidence="1">
    <location>
        <begin position="1483"/>
        <end position="1515"/>
    </location>
</feature>
<dbReference type="PROSITE" id="PS50088">
    <property type="entry name" value="ANK_REPEAT"/>
    <property type="match status" value="2"/>
</dbReference>